<dbReference type="PROSITE" id="PS01359">
    <property type="entry name" value="ZF_PHD_1"/>
    <property type="match status" value="1"/>
</dbReference>
<keyword evidence="3" id="KW-0862">Zinc</keyword>
<dbReference type="SMART" id="SM00249">
    <property type="entry name" value="PHD"/>
    <property type="match status" value="1"/>
</dbReference>
<reference evidence="9" key="1">
    <citation type="journal article" date="2015" name="Proc. Natl. Acad. Sci. U.S.A.">
        <title>Genome sequence of the Asian Tiger mosquito, Aedes albopictus, reveals insights into its biology, genetics, and evolution.</title>
        <authorList>
            <person name="Chen X.G."/>
            <person name="Jiang X."/>
            <person name="Gu J."/>
            <person name="Xu M."/>
            <person name="Wu Y."/>
            <person name="Deng Y."/>
            <person name="Zhang C."/>
            <person name="Bonizzoni M."/>
            <person name="Dermauw W."/>
            <person name="Vontas J."/>
            <person name="Armbruster P."/>
            <person name="Huang X."/>
            <person name="Yang Y."/>
            <person name="Zhang H."/>
            <person name="He W."/>
            <person name="Peng H."/>
            <person name="Liu Y."/>
            <person name="Wu K."/>
            <person name="Chen J."/>
            <person name="Lirakis M."/>
            <person name="Topalis P."/>
            <person name="Van Leeuwen T."/>
            <person name="Hall A.B."/>
            <person name="Jiang X."/>
            <person name="Thorpe C."/>
            <person name="Mueller R.L."/>
            <person name="Sun C."/>
            <person name="Waterhouse R.M."/>
            <person name="Yan G."/>
            <person name="Tu Z.J."/>
            <person name="Fang X."/>
            <person name="James A.A."/>
        </authorList>
    </citation>
    <scope>NUCLEOTIDE SEQUENCE [LARGE SCALE GENOMIC DNA]</scope>
    <source>
        <strain evidence="9">Foshan</strain>
    </source>
</reference>
<name>A0ABM1Y8X1_AEDAL</name>
<feature type="compositionally biased region" description="Polar residues" evidence="6">
    <location>
        <begin position="144"/>
        <end position="159"/>
    </location>
</feature>
<proteinExistence type="predicted"/>
<dbReference type="InterPro" id="IPR019786">
    <property type="entry name" value="Zinc_finger_PHD-type_CS"/>
</dbReference>
<keyword evidence="5" id="KW-0175">Coiled coil</keyword>
<feature type="region of interest" description="Disordered" evidence="6">
    <location>
        <begin position="108"/>
        <end position="190"/>
    </location>
</feature>
<dbReference type="Gene3D" id="3.30.40.10">
    <property type="entry name" value="Zinc/RING finger domain, C3HC4 (zinc finger)"/>
    <property type="match status" value="1"/>
</dbReference>
<protein>
    <recommendedName>
        <fullName evidence="7">PHD-type domain-containing protein</fullName>
    </recommendedName>
</protein>
<evidence type="ECO:0000313" key="9">
    <source>
        <dbReference type="Proteomes" id="UP000069940"/>
    </source>
</evidence>
<dbReference type="Gene3D" id="3.10.10.10">
    <property type="entry name" value="HIV Type 1 Reverse Transcriptase, subunit A, domain 1"/>
    <property type="match status" value="1"/>
</dbReference>
<dbReference type="Pfam" id="PF00628">
    <property type="entry name" value="PHD"/>
    <property type="match status" value="1"/>
</dbReference>
<organism evidence="8 9">
    <name type="scientific">Aedes albopictus</name>
    <name type="common">Asian tiger mosquito</name>
    <name type="synonym">Stegomyia albopicta</name>
    <dbReference type="NCBI Taxonomy" id="7160"/>
    <lineage>
        <taxon>Eukaryota</taxon>
        <taxon>Metazoa</taxon>
        <taxon>Ecdysozoa</taxon>
        <taxon>Arthropoda</taxon>
        <taxon>Hexapoda</taxon>
        <taxon>Insecta</taxon>
        <taxon>Pterygota</taxon>
        <taxon>Neoptera</taxon>
        <taxon>Endopterygota</taxon>
        <taxon>Diptera</taxon>
        <taxon>Nematocera</taxon>
        <taxon>Culicoidea</taxon>
        <taxon>Culicidae</taxon>
        <taxon>Culicinae</taxon>
        <taxon>Aedini</taxon>
        <taxon>Aedes</taxon>
        <taxon>Stegomyia</taxon>
    </lineage>
</organism>
<dbReference type="InterPro" id="IPR011011">
    <property type="entry name" value="Znf_FYVE_PHD"/>
</dbReference>
<feature type="compositionally biased region" description="Low complexity" evidence="6">
    <location>
        <begin position="174"/>
        <end position="190"/>
    </location>
</feature>
<feature type="domain" description="PHD-type" evidence="7">
    <location>
        <begin position="55"/>
        <end position="103"/>
    </location>
</feature>
<dbReference type="SUPFAM" id="SSF56672">
    <property type="entry name" value="DNA/RNA polymerases"/>
    <property type="match status" value="1"/>
</dbReference>
<feature type="compositionally biased region" description="Polar residues" evidence="6">
    <location>
        <begin position="108"/>
        <end position="123"/>
    </location>
</feature>
<dbReference type="InterPro" id="IPR001965">
    <property type="entry name" value="Znf_PHD"/>
</dbReference>
<dbReference type="InterPro" id="IPR036397">
    <property type="entry name" value="RNaseH_sf"/>
</dbReference>
<evidence type="ECO:0000313" key="8">
    <source>
        <dbReference type="EnsemblMetazoa" id="AALFPA23_006886.P9064"/>
    </source>
</evidence>
<feature type="region of interest" description="Disordered" evidence="6">
    <location>
        <begin position="674"/>
        <end position="706"/>
    </location>
</feature>
<evidence type="ECO:0000256" key="2">
    <source>
        <dbReference type="ARBA" id="ARBA00022771"/>
    </source>
</evidence>
<dbReference type="Pfam" id="PF00078">
    <property type="entry name" value="RVT_1"/>
    <property type="match status" value="1"/>
</dbReference>
<dbReference type="InterPro" id="IPR005312">
    <property type="entry name" value="DUF1759"/>
</dbReference>
<dbReference type="PANTHER" id="PTHR47331:SF5">
    <property type="entry name" value="RIBONUCLEASE H"/>
    <property type="match status" value="1"/>
</dbReference>
<dbReference type="SUPFAM" id="SSF53098">
    <property type="entry name" value="Ribonuclease H-like"/>
    <property type="match status" value="1"/>
</dbReference>
<dbReference type="InterPro" id="IPR008042">
    <property type="entry name" value="Retrotrans_Pao"/>
</dbReference>
<evidence type="ECO:0000256" key="6">
    <source>
        <dbReference type="SAM" id="MobiDB-lite"/>
    </source>
</evidence>
<feature type="compositionally biased region" description="Basic residues" evidence="6">
    <location>
        <begin position="14"/>
        <end position="23"/>
    </location>
</feature>
<feature type="region of interest" description="Disordered" evidence="6">
    <location>
        <begin position="314"/>
        <end position="339"/>
    </location>
</feature>
<evidence type="ECO:0000256" key="1">
    <source>
        <dbReference type="ARBA" id="ARBA00022723"/>
    </source>
</evidence>
<evidence type="ECO:0000259" key="7">
    <source>
        <dbReference type="PROSITE" id="PS50016"/>
    </source>
</evidence>
<dbReference type="Pfam" id="PF05380">
    <property type="entry name" value="Peptidase_A17"/>
    <property type="match status" value="1"/>
</dbReference>
<evidence type="ECO:0000256" key="3">
    <source>
        <dbReference type="ARBA" id="ARBA00022833"/>
    </source>
</evidence>
<dbReference type="InterPro" id="IPR041588">
    <property type="entry name" value="Integrase_H2C2"/>
</dbReference>
<dbReference type="InterPro" id="IPR013083">
    <property type="entry name" value="Znf_RING/FYVE/PHD"/>
</dbReference>
<feature type="compositionally biased region" description="Basic and acidic residues" evidence="6">
    <location>
        <begin position="674"/>
        <end position="704"/>
    </location>
</feature>
<feature type="region of interest" description="Disordered" evidence="6">
    <location>
        <begin position="1"/>
        <end position="27"/>
    </location>
</feature>
<keyword evidence="2 4" id="KW-0863">Zinc-finger</keyword>
<dbReference type="SUPFAM" id="SSF57903">
    <property type="entry name" value="FYVE/PHD zinc finger"/>
    <property type="match status" value="1"/>
</dbReference>
<reference evidence="8" key="2">
    <citation type="submission" date="2025-05" db="UniProtKB">
        <authorList>
            <consortium name="EnsemblMetazoa"/>
        </authorList>
    </citation>
    <scope>IDENTIFICATION</scope>
    <source>
        <strain evidence="8">Foshan</strain>
    </source>
</reference>
<dbReference type="InterPro" id="IPR000477">
    <property type="entry name" value="RT_dom"/>
</dbReference>
<dbReference type="Pfam" id="PF03564">
    <property type="entry name" value="DUF1759"/>
    <property type="match status" value="1"/>
</dbReference>
<dbReference type="InterPro" id="IPR043128">
    <property type="entry name" value="Rev_trsase/Diguanyl_cyclase"/>
</dbReference>
<feature type="compositionally biased region" description="Basic and acidic residues" evidence="6">
    <location>
        <begin position="160"/>
        <end position="173"/>
    </location>
</feature>
<feature type="coiled-coil region" evidence="5">
    <location>
        <begin position="201"/>
        <end position="228"/>
    </location>
</feature>
<dbReference type="InterPro" id="IPR019787">
    <property type="entry name" value="Znf_PHD-finger"/>
</dbReference>
<dbReference type="RefSeq" id="XP_062713641.1">
    <property type="nucleotide sequence ID" value="XM_062857657.1"/>
</dbReference>
<dbReference type="PANTHER" id="PTHR47331">
    <property type="entry name" value="PHD-TYPE DOMAIN-CONTAINING PROTEIN"/>
    <property type="match status" value="1"/>
</dbReference>
<dbReference type="EnsemblMetazoa" id="AALFPA23_006886.R9064">
    <property type="protein sequence ID" value="AALFPA23_006886.P9064"/>
    <property type="gene ID" value="AALFPA23_006886"/>
</dbReference>
<dbReference type="CDD" id="cd15522">
    <property type="entry name" value="PHD_TAF3"/>
    <property type="match status" value="1"/>
</dbReference>
<evidence type="ECO:0000256" key="5">
    <source>
        <dbReference type="SAM" id="Coils"/>
    </source>
</evidence>
<dbReference type="GeneID" id="134290502"/>
<dbReference type="Gene3D" id="1.10.340.70">
    <property type="match status" value="1"/>
</dbReference>
<dbReference type="Pfam" id="PF17921">
    <property type="entry name" value="Integrase_H2C2"/>
    <property type="match status" value="1"/>
</dbReference>
<dbReference type="Gene3D" id="3.30.70.270">
    <property type="match status" value="1"/>
</dbReference>
<dbReference type="Proteomes" id="UP000069940">
    <property type="component" value="Unassembled WGS sequence"/>
</dbReference>
<accession>A0ABM1Y8X1</accession>
<dbReference type="CDD" id="cd01644">
    <property type="entry name" value="RT_pepA17"/>
    <property type="match status" value="1"/>
</dbReference>
<dbReference type="PROSITE" id="PS50016">
    <property type="entry name" value="ZF_PHD_2"/>
    <property type="match status" value="1"/>
</dbReference>
<dbReference type="InterPro" id="IPR043502">
    <property type="entry name" value="DNA/RNA_pol_sf"/>
</dbReference>
<keyword evidence="1" id="KW-0479">Metal-binding</keyword>
<dbReference type="Gene3D" id="3.30.420.10">
    <property type="entry name" value="Ribonuclease H-like superfamily/Ribonuclease H"/>
    <property type="match status" value="1"/>
</dbReference>
<dbReference type="InterPro" id="IPR012337">
    <property type="entry name" value="RNaseH-like_sf"/>
</dbReference>
<evidence type="ECO:0000256" key="4">
    <source>
        <dbReference type="PROSITE-ProRule" id="PRU00146"/>
    </source>
</evidence>
<sequence>MSSRETHGSGKNVKVSKKGKGSKAKVDDVVESGDVSIVVTGAPNEATVVDRTLAGRTCKSCKGPDTDEMVQCDKCDKWHHFGCVGVTEEVADCSWSCPKCVSAKWAQRSGSTSSKHLQPTADVTHNMDAQKPQTSKGSNKEDQQISVANVTKQDGPTSNGKERQRFMDRKVDDGGASSVLSSASSHRSSRTLLKLQMQKLEEEQKLAKDFLERKYALLEEAVSEKSSKSGSRVNSETSSRMSRVHDWVRGNNTHRDERSLLNYPEVFDPERHSTQNPSMLVGLNHLVAPRERPLTSQLEGLTIGRTFSVKAMSGNTADPVRSSVNRPAPSSLRNQPSGHLNAVGHYYDPECIPMRPSCHRREPRFEDFEDPCPLTKKQLAARQAVSKDLPSFSGMPEEWPIFFSSYVNTTAMCGFTDAENAVRLQKCLTGKAYETVKSRLMHPSNVKGVIDTLRMRFGQPEAIVHSLIAKITALLPLKEDKLETIMDFAVEVQNFCAIIDACELEEHMYNVSLLHQLVCRLPPSIKLDWARYRHTLPRVNLATFGNWIYSLAEAASTVTIPGMSEPKATRNESRITKKGTGFLNAHIESTESDLYPEAETVRQNTVGCLVCKSSCRAIEKCKQFLELPRDSRWAVVRDFNLCRRCLGKHSGGCRVKACGKDGCTRKHHELLHNENQSKKDVAHATEENHQEQQDSPSTRHECNSHRSHSSSSLFRYLPVTLHGNGSYVQTFAFLDEGSKLTLMDQDLADELELDGVESPLYLRWTGGTERCEKDSRALTVAIAGTYPGAKSFKLDDVRTVKELQLPQQSLNARKIMEQYSYMRGLPIESYEKARPRILIGLKHAHVSIVLQCREGKIEQPIAIKTRLGWTVCGGSDGENAPNMVHYSFHVGSRDDHSDEDLHQAMKEYFALDSLGVVKSNEALLSTEDQRSCRMLESLTNLTGDRYETGLLWRYDEIRLPNSRPMALRRYRLLEKRMAKDPELANALNQKIAEYTAKGYIRQLTKEEEEQPVARSWYLPVFPVFNPNKPGKVRIVWDAAATVFGISLNSALLKGPDQLCSLFSILLRFREHRIAITGDIREMFHQVRIRQQDRSCQRFFWKDESGNTAVFEMCVMTFGACCSPSSAQFVKNLNAERFVAKYPQAVEVIIKRHYVDDMLVSVKTEKEAVRMVEQVKYIHSQGGFEIRNWISNSSAVLRSLGEDDAKTKNLDLSSEMATEKVLGLWWCTEKDTLTYKICWTRYDVALLAGQRRPTKREVLRVLMSIFDPLGLIAHFLIYLKVLLQEDVSNGSIELHTFVDASEAGFAAVSYLRYSDGEAVECILVTAKTRVAPLKFQSIPRLELQAAVLGSRLAQTIIDSMSIQAGRRYFWTDSRDVLCWINSDHRRFTQFVAHRVSELLDTTEAAEWRWVPTKENVADDATKWQGRPDLTAGSRWFNGPEFLRRSERNWPEQPQFNKYTQEELRPHLVAHISTATPALNVTDYSNWRRLVNAAGLLLRFPANCRRKLQHYPILTGPLIKEEIRAAENRLIQQAQRDNFTEEIATLLKGQQIARTNPLFKTTPFIDDSGVLRMRGRTTGCLFIAEEAKNPIILPRDHHVTTLIISHYHEKYHHLNQETVVNELRQRFLIPRVRASCTKVRRNCQRCKNDRATPSIPIMADLPDARLAAYSRPFTHVGIDYFGPMEVAIGRRVEKRWGMLATCMTTRAVHIEIAHSLTSNSCIMAIRNMIARRGTPRYIYCDRGTNFVGTRKELIHIEEDLNLEIMMKEFISSETAWVFNPPLSPQWVDVGRDLFAVLKTV</sequence>
<keyword evidence="9" id="KW-1185">Reference proteome</keyword>